<sequence>MDIITSFGLCEFVHMPFDLKAKRHEERVLNG</sequence>
<organism evidence="1">
    <name type="scientific">Lepeophtheirus salmonis</name>
    <name type="common">Salmon louse</name>
    <name type="synonym">Caligus salmonis</name>
    <dbReference type="NCBI Taxonomy" id="72036"/>
    <lineage>
        <taxon>Eukaryota</taxon>
        <taxon>Metazoa</taxon>
        <taxon>Ecdysozoa</taxon>
        <taxon>Arthropoda</taxon>
        <taxon>Crustacea</taxon>
        <taxon>Multicrustacea</taxon>
        <taxon>Hexanauplia</taxon>
        <taxon>Copepoda</taxon>
        <taxon>Siphonostomatoida</taxon>
        <taxon>Caligidae</taxon>
        <taxon>Lepeophtheirus</taxon>
    </lineage>
</organism>
<dbReference type="EMBL" id="HACA01012330">
    <property type="protein sequence ID" value="CDW29691.1"/>
    <property type="molecule type" value="Transcribed_RNA"/>
</dbReference>
<protein>
    <submittedName>
        <fullName evidence="1">KH domaincontaining, RNAbinding, signal transductionassociated protein 2-like [Maylandia zebra]</fullName>
    </submittedName>
</protein>
<evidence type="ECO:0000313" key="1">
    <source>
        <dbReference type="EMBL" id="CDW29691.1"/>
    </source>
</evidence>
<dbReference type="AlphaFoldDB" id="A0A0K2TWD0"/>
<proteinExistence type="predicted"/>
<reference evidence="1" key="1">
    <citation type="submission" date="2014-05" db="EMBL/GenBank/DDBJ databases">
        <authorList>
            <person name="Chronopoulou M."/>
        </authorList>
    </citation>
    <scope>NUCLEOTIDE SEQUENCE</scope>
    <source>
        <tissue evidence="1">Whole organism</tissue>
    </source>
</reference>
<name>A0A0K2TWD0_LEPSM</name>
<accession>A0A0K2TWD0</accession>